<evidence type="ECO:0000256" key="7">
    <source>
        <dbReference type="ARBA" id="ARBA00024739"/>
    </source>
</evidence>
<dbReference type="InterPro" id="IPR031316">
    <property type="entry name" value="FlgM_C"/>
</dbReference>
<name>A0A9J9GG55_ENT38</name>
<evidence type="ECO:0000256" key="3">
    <source>
        <dbReference type="ARBA" id="ARBA00022491"/>
    </source>
</evidence>
<evidence type="ECO:0000256" key="9">
    <source>
        <dbReference type="SAM" id="MobiDB-lite"/>
    </source>
</evidence>
<dbReference type="InterPro" id="IPR007412">
    <property type="entry name" value="FlgM"/>
</dbReference>
<dbReference type="SUPFAM" id="SSF101498">
    <property type="entry name" value="Anti-sigma factor FlgM"/>
    <property type="match status" value="1"/>
</dbReference>
<dbReference type="AlphaFoldDB" id="A0A9J9GG55"/>
<dbReference type="GO" id="GO:0044781">
    <property type="term" value="P:bacterial-type flagellum organization"/>
    <property type="evidence" value="ECO:0007669"/>
    <property type="project" value="UniProtKB-KW"/>
</dbReference>
<dbReference type="Pfam" id="PF04316">
    <property type="entry name" value="FlgM"/>
    <property type="match status" value="1"/>
</dbReference>
<comment type="similarity">
    <text evidence="1">Belongs to the FlgM family.</text>
</comment>
<evidence type="ECO:0000256" key="5">
    <source>
        <dbReference type="ARBA" id="ARBA00023015"/>
    </source>
</evidence>
<sequence length="115" mass="12394">MIMSGAYAANLYEDNTMSIDRTSPLKPVSTVQPRETNDAPVLKARAEKSSTASSTSASVTLSDGQSKLMQPATNDINVERVESLKAAIRNGELKMDTSKIADALLQETQSFLQSK</sequence>
<dbReference type="InterPro" id="IPR035890">
    <property type="entry name" value="Anti-sigma-28_factor_FlgM_sf"/>
</dbReference>
<keyword evidence="5" id="KW-0805">Transcription regulation</keyword>
<evidence type="ECO:0000256" key="2">
    <source>
        <dbReference type="ARBA" id="ARBA00017823"/>
    </source>
</evidence>
<gene>
    <name evidence="11" type="ordered locus">Ent638_1585</name>
</gene>
<evidence type="ECO:0000256" key="1">
    <source>
        <dbReference type="ARBA" id="ARBA00005322"/>
    </source>
</evidence>
<dbReference type="Proteomes" id="UP000000230">
    <property type="component" value="Chromosome"/>
</dbReference>
<feature type="domain" description="Anti-sigma-28 factor FlgM C-terminal" evidence="10">
    <location>
        <begin position="58"/>
        <end position="106"/>
    </location>
</feature>
<dbReference type="NCBIfam" id="TIGR03824">
    <property type="entry name" value="FlgM_jcvi"/>
    <property type="match status" value="1"/>
</dbReference>
<proteinExistence type="inferred from homology"/>
<reference evidence="12" key="1">
    <citation type="journal article" date="2010" name="PLoS Genet.">
        <title>Genome sequence of the plant growth promoting endophytic bacterium Enterobacter sp. 638.</title>
        <authorList>
            <person name="Taghavi S."/>
            <person name="van der Lelie D."/>
            <person name="Hoffman A."/>
            <person name="Zhang Y.B."/>
            <person name="Walla M.D."/>
            <person name="Vangronsveld J."/>
            <person name="Newman L."/>
            <person name="Monchy S."/>
        </authorList>
    </citation>
    <scope>NUCLEOTIDE SEQUENCE [LARGE SCALE GENOMIC DNA]</scope>
    <source>
        <strain evidence="12">638</strain>
    </source>
</reference>
<protein>
    <recommendedName>
        <fullName evidence="2">Negative regulator of flagellin synthesis</fullName>
    </recommendedName>
    <alternativeName>
        <fullName evidence="8">Anti-sigma-28 factor</fullName>
    </alternativeName>
</protein>
<dbReference type="GO" id="GO:0045892">
    <property type="term" value="P:negative regulation of DNA-templated transcription"/>
    <property type="evidence" value="ECO:0007669"/>
    <property type="project" value="InterPro"/>
</dbReference>
<evidence type="ECO:0000313" key="11">
    <source>
        <dbReference type="EMBL" id="ABP60264.1"/>
    </source>
</evidence>
<feature type="compositionally biased region" description="Low complexity" evidence="9">
    <location>
        <begin position="49"/>
        <end position="58"/>
    </location>
</feature>
<keyword evidence="12" id="KW-1185">Reference proteome</keyword>
<feature type="region of interest" description="Disordered" evidence="9">
    <location>
        <begin position="16"/>
        <end position="74"/>
    </location>
</feature>
<evidence type="ECO:0000256" key="4">
    <source>
        <dbReference type="ARBA" id="ARBA00022795"/>
    </source>
</evidence>
<organism evidence="11 12">
    <name type="scientific">Enterobacter sp. (strain 638)</name>
    <dbReference type="NCBI Taxonomy" id="399742"/>
    <lineage>
        <taxon>Bacteria</taxon>
        <taxon>Pseudomonadati</taxon>
        <taxon>Pseudomonadota</taxon>
        <taxon>Gammaproteobacteria</taxon>
        <taxon>Enterobacterales</taxon>
        <taxon>Enterobacteriaceae</taxon>
        <taxon>Enterobacter</taxon>
    </lineage>
</organism>
<evidence type="ECO:0000256" key="8">
    <source>
        <dbReference type="ARBA" id="ARBA00030117"/>
    </source>
</evidence>
<feature type="compositionally biased region" description="Polar residues" evidence="9">
    <location>
        <begin position="59"/>
        <end position="74"/>
    </location>
</feature>
<evidence type="ECO:0000256" key="6">
    <source>
        <dbReference type="ARBA" id="ARBA00023163"/>
    </source>
</evidence>
<evidence type="ECO:0000259" key="10">
    <source>
        <dbReference type="Pfam" id="PF04316"/>
    </source>
</evidence>
<evidence type="ECO:0000313" key="12">
    <source>
        <dbReference type="Proteomes" id="UP000000230"/>
    </source>
</evidence>
<dbReference type="KEGG" id="ent:Ent638_1585"/>
<keyword evidence="3" id="KW-0678">Repressor</keyword>
<keyword evidence="4" id="KW-1005">Bacterial flagellum biogenesis</keyword>
<dbReference type="EMBL" id="CP000653">
    <property type="protein sequence ID" value="ABP60264.1"/>
    <property type="molecule type" value="Genomic_DNA"/>
</dbReference>
<comment type="function">
    <text evidence="7">Responsible for the coupling of flagellin expression to flagellar assembly by preventing expression of the flagellin genes when a component of the middle class of proteins is defective. It negatively regulates flagellar genes by inhibiting the activity of FliA by directly binding to FliA.</text>
</comment>
<keyword evidence="6" id="KW-0804">Transcription</keyword>
<accession>A0A9J9GG55</accession>